<dbReference type="EMBL" id="CYRY02033917">
    <property type="protein sequence ID" value="VCX10567.1"/>
    <property type="molecule type" value="Genomic_DNA"/>
</dbReference>
<keyword evidence="2" id="KW-0472">Membrane</keyword>
<keyword evidence="2" id="KW-0812">Transmembrane</keyword>
<gene>
    <name evidence="3" type="ORF">BN2614_LOCUS7</name>
</gene>
<sequence length="128" mass="13849">TRQPPPGTPTGQRREGVGRGLLWTRHIPHASLTEPPRYPSTGLLEGKRPEQNPETYRKRFPRCRVHTSCSVSAGLPLGGVAETIPACFLTYTTGICPLSRGSGAAPGFVIYLQVFAILVALIIQTSHC</sequence>
<name>A0A9X9M0A1_GULGU</name>
<reference evidence="3 4" key="1">
    <citation type="submission" date="2018-10" db="EMBL/GenBank/DDBJ databases">
        <authorList>
            <person name="Ekblom R."/>
            <person name="Jareborg N."/>
        </authorList>
    </citation>
    <scope>NUCLEOTIDE SEQUENCE [LARGE SCALE GENOMIC DNA]</scope>
    <source>
        <tissue evidence="3">Muscle</tissue>
    </source>
</reference>
<protein>
    <submittedName>
        <fullName evidence="3">Uncharacterized protein</fullName>
    </submittedName>
</protein>
<keyword evidence="2" id="KW-1133">Transmembrane helix</keyword>
<dbReference type="Proteomes" id="UP000269945">
    <property type="component" value="Unassembled WGS sequence"/>
</dbReference>
<comment type="caution">
    <text evidence="3">The sequence shown here is derived from an EMBL/GenBank/DDBJ whole genome shotgun (WGS) entry which is preliminary data.</text>
</comment>
<proteinExistence type="predicted"/>
<feature type="non-terminal residue" evidence="3">
    <location>
        <position position="1"/>
    </location>
</feature>
<organism evidence="3 4">
    <name type="scientific">Gulo gulo</name>
    <name type="common">Wolverine</name>
    <name type="synonym">Gluton</name>
    <dbReference type="NCBI Taxonomy" id="48420"/>
    <lineage>
        <taxon>Eukaryota</taxon>
        <taxon>Metazoa</taxon>
        <taxon>Chordata</taxon>
        <taxon>Craniata</taxon>
        <taxon>Vertebrata</taxon>
        <taxon>Euteleostomi</taxon>
        <taxon>Mammalia</taxon>
        <taxon>Eutheria</taxon>
        <taxon>Laurasiatheria</taxon>
        <taxon>Carnivora</taxon>
        <taxon>Caniformia</taxon>
        <taxon>Musteloidea</taxon>
        <taxon>Mustelidae</taxon>
        <taxon>Guloninae</taxon>
        <taxon>Gulo</taxon>
    </lineage>
</organism>
<evidence type="ECO:0000256" key="1">
    <source>
        <dbReference type="SAM" id="MobiDB-lite"/>
    </source>
</evidence>
<feature type="region of interest" description="Disordered" evidence="1">
    <location>
        <begin position="27"/>
        <end position="54"/>
    </location>
</feature>
<evidence type="ECO:0000256" key="2">
    <source>
        <dbReference type="SAM" id="Phobius"/>
    </source>
</evidence>
<feature type="region of interest" description="Disordered" evidence="1">
    <location>
        <begin position="1"/>
        <end position="20"/>
    </location>
</feature>
<dbReference type="AlphaFoldDB" id="A0A9X9M0A1"/>
<accession>A0A9X9M0A1</accession>
<evidence type="ECO:0000313" key="4">
    <source>
        <dbReference type="Proteomes" id="UP000269945"/>
    </source>
</evidence>
<keyword evidence="4" id="KW-1185">Reference proteome</keyword>
<feature type="transmembrane region" description="Helical" evidence="2">
    <location>
        <begin position="103"/>
        <end position="123"/>
    </location>
</feature>
<evidence type="ECO:0000313" key="3">
    <source>
        <dbReference type="EMBL" id="VCX10567.1"/>
    </source>
</evidence>
<feature type="compositionally biased region" description="Basic and acidic residues" evidence="1">
    <location>
        <begin position="45"/>
        <end position="54"/>
    </location>
</feature>